<evidence type="ECO:0000313" key="1">
    <source>
        <dbReference type="EMBL" id="CAL4126122.1"/>
    </source>
</evidence>
<dbReference type="EMBL" id="CAXKWB010024175">
    <property type="protein sequence ID" value="CAL4126122.1"/>
    <property type="molecule type" value="Genomic_DNA"/>
</dbReference>
<dbReference type="Proteomes" id="UP001497623">
    <property type="component" value="Unassembled WGS sequence"/>
</dbReference>
<name>A0AAV2RJB4_MEGNR</name>
<accession>A0AAV2RJB4</accession>
<comment type="caution">
    <text evidence="1">The sequence shown here is derived from an EMBL/GenBank/DDBJ whole genome shotgun (WGS) entry which is preliminary data.</text>
</comment>
<keyword evidence="2" id="KW-1185">Reference proteome</keyword>
<reference evidence="1 2" key="1">
    <citation type="submission" date="2024-05" db="EMBL/GenBank/DDBJ databases">
        <authorList>
            <person name="Wallberg A."/>
        </authorList>
    </citation>
    <scope>NUCLEOTIDE SEQUENCE [LARGE SCALE GENOMIC DNA]</scope>
</reference>
<proteinExistence type="predicted"/>
<gene>
    <name evidence="1" type="ORF">MNOR_LOCUS25387</name>
</gene>
<dbReference type="AlphaFoldDB" id="A0AAV2RJB4"/>
<sequence length="127" mass="14336">MAHGHRNRQQAFVNLQINLFQMEQELLREFGGPPVAPTIFKCPCTETCDCYTCEQDPLPTDGSIMVRTLNWCPTADQAQFINCFVGLYGSYFYYTWPCGLSAQCNSSAAPLPKGSVFARNFMEMMLL</sequence>
<evidence type="ECO:0000313" key="2">
    <source>
        <dbReference type="Proteomes" id="UP001497623"/>
    </source>
</evidence>
<protein>
    <submittedName>
        <fullName evidence="1">Uncharacterized protein</fullName>
    </submittedName>
</protein>
<organism evidence="1 2">
    <name type="scientific">Meganyctiphanes norvegica</name>
    <name type="common">Northern krill</name>
    <name type="synonym">Thysanopoda norvegica</name>
    <dbReference type="NCBI Taxonomy" id="48144"/>
    <lineage>
        <taxon>Eukaryota</taxon>
        <taxon>Metazoa</taxon>
        <taxon>Ecdysozoa</taxon>
        <taxon>Arthropoda</taxon>
        <taxon>Crustacea</taxon>
        <taxon>Multicrustacea</taxon>
        <taxon>Malacostraca</taxon>
        <taxon>Eumalacostraca</taxon>
        <taxon>Eucarida</taxon>
        <taxon>Euphausiacea</taxon>
        <taxon>Euphausiidae</taxon>
        <taxon>Meganyctiphanes</taxon>
    </lineage>
</organism>